<reference evidence="6 7" key="1">
    <citation type="journal article" date="2009" name="J. Bacteriol.">
        <title>Complete and draft genome sequences of six members of the Aquificales.</title>
        <authorList>
            <person name="Reysenbach A.L."/>
            <person name="Hamamura N."/>
            <person name="Podar M."/>
            <person name="Griffiths E."/>
            <person name="Ferreira S."/>
            <person name="Hochstein R."/>
            <person name="Heidelberg J."/>
            <person name="Johnson J."/>
            <person name="Mead D."/>
            <person name="Pohorille A."/>
            <person name="Sarmiento M."/>
            <person name="Schweighofer K."/>
            <person name="Seshadri R."/>
            <person name="Voytek M.A."/>
        </authorList>
    </citation>
    <scope>NUCLEOTIDE SEQUENCE [LARGE SCALE GENOMIC DNA]</scope>
    <source>
        <strain evidence="7">DSM 14350 / EX-H1</strain>
    </source>
</reference>
<feature type="domain" description="HTH crp-type" evidence="5">
    <location>
        <begin position="140"/>
        <end position="201"/>
    </location>
</feature>
<dbReference type="RefSeq" id="WP_012676781.1">
    <property type="nucleotide sequence ID" value="NC_012440.1"/>
</dbReference>
<dbReference type="GO" id="GO:0003700">
    <property type="term" value="F:DNA-binding transcription factor activity"/>
    <property type="evidence" value="ECO:0007669"/>
    <property type="project" value="TreeGrafter"/>
</dbReference>
<organism evidence="6 7">
    <name type="scientific">Persephonella marina (strain DSM 14350 / EX-H1)</name>
    <dbReference type="NCBI Taxonomy" id="123214"/>
    <lineage>
        <taxon>Bacteria</taxon>
        <taxon>Pseudomonadati</taxon>
        <taxon>Aquificota</taxon>
        <taxon>Aquificia</taxon>
        <taxon>Aquificales</taxon>
        <taxon>Hydrogenothermaceae</taxon>
        <taxon>Persephonella</taxon>
    </lineage>
</organism>
<dbReference type="KEGG" id="pmx:PERMA_1255"/>
<dbReference type="InterPro" id="IPR036388">
    <property type="entry name" value="WH-like_DNA-bd_sf"/>
</dbReference>
<dbReference type="eggNOG" id="COG0664">
    <property type="taxonomic scope" value="Bacteria"/>
</dbReference>
<keyword evidence="3" id="KW-0804">Transcription</keyword>
<name>C0QQT2_PERMH</name>
<evidence type="ECO:0000313" key="6">
    <source>
        <dbReference type="EMBL" id="ACO04544.1"/>
    </source>
</evidence>
<dbReference type="InterPro" id="IPR050397">
    <property type="entry name" value="Env_Response_Regulators"/>
</dbReference>
<evidence type="ECO:0000259" key="4">
    <source>
        <dbReference type="PROSITE" id="PS50042"/>
    </source>
</evidence>
<dbReference type="SMART" id="SM00100">
    <property type="entry name" value="cNMP"/>
    <property type="match status" value="1"/>
</dbReference>
<gene>
    <name evidence="6" type="ordered locus">PERMA_1255</name>
</gene>
<keyword evidence="2" id="KW-0238">DNA-binding</keyword>
<dbReference type="PROSITE" id="PS51063">
    <property type="entry name" value="HTH_CRP_2"/>
    <property type="match status" value="1"/>
</dbReference>
<evidence type="ECO:0000256" key="2">
    <source>
        <dbReference type="ARBA" id="ARBA00023125"/>
    </source>
</evidence>
<dbReference type="GO" id="GO:0003677">
    <property type="term" value="F:DNA binding"/>
    <property type="evidence" value="ECO:0007669"/>
    <property type="project" value="UniProtKB-KW"/>
</dbReference>
<dbReference type="GO" id="GO:0005829">
    <property type="term" value="C:cytosol"/>
    <property type="evidence" value="ECO:0007669"/>
    <property type="project" value="TreeGrafter"/>
</dbReference>
<evidence type="ECO:0000313" key="7">
    <source>
        <dbReference type="Proteomes" id="UP000001366"/>
    </source>
</evidence>
<dbReference type="PROSITE" id="PS50042">
    <property type="entry name" value="CNMP_BINDING_3"/>
    <property type="match status" value="1"/>
</dbReference>
<dbReference type="Pfam" id="PF00027">
    <property type="entry name" value="cNMP_binding"/>
    <property type="match status" value="1"/>
</dbReference>
<dbReference type="InterPro" id="IPR014710">
    <property type="entry name" value="RmlC-like_jellyroll"/>
</dbReference>
<dbReference type="SUPFAM" id="SSF51206">
    <property type="entry name" value="cAMP-binding domain-like"/>
    <property type="match status" value="1"/>
</dbReference>
<proteinExistence type="predicted"/>
<dbReference type="Gene3D" id="1.10.10.10">
    <property type="entry name" value="Winged helix-like DNA-binding domain superfamily/Winged helix DNA-binding domain"/>
    <property type="match status" value="1"/>
</dbReference>
<dbReference type="InterPro" id="IPR000595">
    <property type="entry name" value="cNMP-bd_dom"/>
</dbReference>
<dbReference type="AlphaFoldDB" id="C0QQT2"/>
<dbReference type="Gene3D" id="2.60.120.10">
    <property type="entry name" value="Jelly Rolls"/>
    <property type="match status" value="1"/>
</dbReference>
<dbReference type="Pfam" id="PF13545">
    <property type="entry name" value="HTH_Crp_2"/>
    <property type="match status" value="1"/>
</dbReference>
<dbReference type="SUPFAM" id="SSF46785">
    <property type="entry name" value="Winged helix' DNA-binding domain"/>
    <property type="match status" value="1"/>
</dbReference>
<dbReference type="EMBL" id="CP001230">
    <property type="protein sequence ID" value="ACO04544.1"/>
    <property type="molecule type" value="Genomic_DNA"/>
</dbReference>
<dbReference type="SMART" id="SM00419">
    <property type="entry name" value="HTH_CRP"/>
    <property type="match status" value="1"/>
</dbReference>
<accession>C0QQT2</accession>
<dbReference type="InterPro" id="IPR036390">
    <property type="entry name" value="WH_DNA-bd_sf"/>
</dbReference>
<dbReference type="OrthoDB" id="9815457at2"/>
<dbReference type="HOGENOM" id="CLU_075053_4_0_0"/>
<evidence type="ECO:0000259" key="5">
    <source>
        <dbReference type="PROSITE" id="PS51063"/>
    </source>
</evidence>
<keyword evidence="1" id="KW-0805">Transcription regulation</keyword>
<evidence type="ECO:0000256" key="3">
    <source>
        <dbReference type="ARBA" id="ARBA00023163"/>
    </source>
</evidence>
<keyword evidence="7" id="KW-1185">Reference proteome</keyword>
<dbReference type="STRING" id="123214.PERMA_1255"/>
<feature type="domain" description="Cyclic nucleotide-binding" evidence="4">
    <location>
        <begin position="6"/>
        <end position="126"/>
    </location>
</feature>
<protein>
    <submittedName>
        <fullName evidence="6">Transcription regulator</fullName>
    </submittedName>
</protein>
<dbReference type="InterPro" id="IPR018490">
    <property type="entry name" value="cNMP-bd_dom_sf"/>
</dbReference>
<dbReference type="CDD" id="cd00038">
    <property type="entry name" value="CAP_ED"/>
    <property type="match status" value="1"/>
</dbReference>
<dbReference type="Proteomes" id="UP000001366">
    <property type="component" value="Chromosome"/>
</dbReference>
<sequence>MEYSNFFKSLTDKEISYLKSISKIKEKKEGDIIFWEGDDPKYTFFLIEGVVKIYKTSNNGNDITLNYILPPSFIGEFAVIKGMKYPISAEMESNGRLIVFETKGLTKFIEKNKNFMREIIIYLANKIEKNYSYCEDLMEKNAKKKVAKFIKEHEDLFFSLKHTKIASILNITPETLSRTLRELKNEGLIVERKIVKINKNKLESLLND</sequence>
<dbReference type="PaxDb" id="123214-PERMA_1255"/>
<dbReference type="PANTHER" id="PTHR24567:SF26">
    <property type="entry name" value="REGULATORY PROTEIN YEIL"/>
    <property type="match status" value="1"/>
</dbReference>
<evidence type="ECO:0000256" key="1">
    <source>
        <dbReference type="ARBA" id="ARBA00023015"/>
    </source>
</evidence>
<dbReference type="InterPro" id="IPR012318">
    <property type="entry name" value="HTH_CRP"/>
</dbReference>
<dbReference type="PANTHER" id="PTHR24567">
    <property type="entry name" value="CRP FAMILY TRANSCRIPTIONAL REGULATORY PROTEIN"/>
    <property type="match status" value="1"/>
</dbReference>